<feature type="transmembrane region" description="Helical" evidence="4">
    <location>
        <begin position="84"/>
        <end position="102"/>
    </location>
</feature>
<dbReference type="Pfam" id="PF14559">
    <property type="entry name" value="TPR_19"/>
    <property type="match status" value="1"/>
</dbReference>
<feature type="transmembrane region" description="Helical" evidence="4">
    <location>
        <begin position="233"/>
        <end position="256"/>
    </location>
</feature>
<feature type="transmembrane region" description="Helical" evidence="4">
    <location>
        <begin position="136"/>
        <end position="156"/>
    </location>
</feature>
<dbReference type="PANTHER" id="PTHR44227:SF3">
    <property type="entry name" value="PROTEIN O-MANNOSYL-TRANSFERASE TMTC4"/>
    <property type="match status" value="1"/>
</dbReference>
<dbReference type="SUPFAM" id="SSF48452">
    <property type="entry name" value="TPR-like"/>
    <property type="match status" value="1"/>
</dbReference>
<evidence type="ECO:0000256" key="4">
    <source>
        <dbReference type="SAM" id="Phobius"/>
    </source>
</evidence>
<gene>
    <name evidence="5" type="ORF">A3F25_00280</name>
</gene>
<accession>A0A1F8G455</accession>
<feature type="transmembrane region" description="Helical" evidence="4">
    <location>
        <begin position="262"/>
        <end position="282"/>
    </location>
</feature>
<keyword evidence="2 3" id="KW-0802">TPR repeat</keyword>
<feature type="transmembrane region" description="Helical" evidence="4">
    <location>
        <begin position="338"/>
        <end position="355"/>
    </location>
</feature>
<feature type="transmembrane region" description="Helical" evidence="4">
    <location>
        <begin position="109"/>
        <end position="130"/>
    </location>
</feature>
<feature type="repeat" description="TPR" evidence="3">
    <location>
        <begin position="472"/>
        <end position="505"/>
    </location>
</feature>
<dbReference type="SMART" id="SM00028">
    <property type="entry name" value="TPR"/>
    <property type="match status" value="4"/>
</dbReference>
<feature type="transmembrane region" description="Helical" evidence="4">
    <location>
        <begin position="21"/>
        <end position="38"/>
    </location>
</feature>
<keyword evidence="1" id="KW-0677">Repeat</keyword>
<dbReference type="Proteomes" id="UP000177478">
    <property type="component" value="Unassembled WGS sequence"/>
</dbReference>
<dbReference type="AlphaFoldDB" id="A0A1F8G455"/>
<feature type="transmembrane region" description="Helical" evidence="4">
    <location>
        <begin position="399"/>
        <end position="421"/>
    </location>
</feature>
<reference evidence="5 6" key="1">
    <citation type="journal article" date="2016" name="Nat. Commun.">
        <title>Thousands of microbial genomes shed light on interconnected biogeochemical processes in an aquifer system.</title>
        <authorList>
            <person name="Anantharaman K."/>
            <person name="Brown C.T."/>
            <person name="Hug L.A."/>
            <person name="Sharon I."/>
            <person name="Castelle C.J."/>
            <person name="Probst A.J."/>
            <person name="Thomas B.C."/>
            <person name="Singh A."/>
            <person name="Wilkins M.J."/>
            <person name="Karaoz U."/>
            <person name="Brodie E.L."/>
            <person name="Williams K.H."/>
            <person name="Hubbard S.S."/>
            <person name="Banfield J.F."/>
        </authorList>
    </citation>
    <scope>NUCLEOTIDE SEQUENCE [LARGE SCALE GENOMIC DNA]</scope>
</reference>
<keyword evidence="4" id="KW-0472">Membrane</keyword>
<dbReference type="PANTHER" id="PTHR44227">
    <property type="match status" value="1"/>
</dbReference>
<comment type="caution">
    <text evidence="5">The sequence shown here is derived from an EMBL/GenBank/DDBJ whole genome shotgun (WGS) entry which is preliminary data.</text>
</comment>
<dbReference type="InterPro" id="IPR052346">
    <property type="entry name" value="O-mannosyl-transferase_TMTC"/>
</dbReference>
<dbReference type="PROSITE" id="PS50005">
    <property type="entry name" value="TPR"/>
    <property type="match status" value="3"/>
</dbReference>
<protein>
    <submittedName>
        <fullName evidence="5">Uncharacterized protein</fullName>
    </submittedName>
</protein>
<evidence type="ECO:0000313" key="5">
    <source>
        <dbReference type="EMBL" id="OGN19526.1"/>
    </source>
</evidence>
<keyword evidence="4" id="KW-0812">Transmembrane</keyword>
<dbReference type="InterPro" id="IPR011990">
    <property type="entry name" value="TPR-like_helical_dom_sf"/>
</dbReference>
<keyword evidence="4" id="KW-1133">Transmembrane helix</keyword>
<feature type="repeat" description="TPR" evidence="3">
    <location>
        <begin position="540"/>
        <end position="573"/>
    </location>
</feature>
<evidence type="ECO:0000256" key="2">
    <source>
        <dbReference type="ARBA" id="ARBA00022803"/>
    </source>
</evidence>
<sequence>MVENGLELIYDKKMFGISREKLGMIGLLVLVGAIIYSFNLHNQLFWDDADWIVNNPTVHALGWDNIKFWFSHNTLAGIGMQSNYYRPFLFFTFAINYVISGVNPFSYHLFSNVIHIINGLLIFLLFSNVIKNKLVGFIAALLFLVHPIATEAVTYIAGRGDPLYVFFTLLGLWLFYSAESKKLGWPGVTTSSSGLIAGKKNLEVVTPGWLSWQKIVSLVVLVLGLLSREVAIVFPLLALIFSIAFLETGTFIRSILNSLKRTWPYFGVVFVYGILRLTLLNFNNTLNFYTTPNIYSENLPVRLFTFMHALFDYFGILFVPIKLHMERSVPIHLSPFDWPVWAVILLSAGAIYGLYRLYKKDRGERTFRFWFFVFGWFFVALGPVSGITPINAQIYEHWLYLPAVAIFLAVGYGFSWLLNFLSTNRKGLRRLMVGTFALYIGWLSYQSIQRNIVWGKPIEFYQDILTYEPDSVRINNNLGNRYYDEGNIDRAEYYYQRAVESEDIFPQPHYNLGTILQARGDNHGAIEEYKKALLINPYFHYPYQNLAHLYAQQGDLVKARELLEQLEKIRPNDPVTYYSLAAVHQAQGNYVQARAYAEKGLLYAPPNSKVRQALEEILTQLNK</sequence>
<feature type="transmembrane region" description="Helical" evidence="4">
    <location>
        <begin position="209"/>
        <end position="226"/>
    </location>
</feature>
<dbReference type="Gene3D" id="1.25.40.10">
    <property type="entry name" value="Tetratricopeptide repeat domain"/>
    <property type="match status" value="1"/>
</dbReference>
<organism evidence="5 6">
    <name type="scientific">Candidatus Yanofskybacteria bacterium RIFCSPHIGHO2_12_FULL_45_19b</name>
    <dbReference type="NCBI Taxonomy" id="1802689"/>
    <lineage>
        <taxon>Bacteria</taxon>
        <taxon>Candidatus Yanofskyibacteriota</taxon>
    </lineage>
</organism>
<dbReference type="EMBL" id="MGKD01000013">
    <property type="protein sequence ID" value="OGN19526.1"/>
    <property type="molecule type" value="Genomic_DNA"/>
</dbReference>
<feature type="transmembrane region" description="Helical" evidence="4">
    <location>
        <begin position="163"/>
        <end position="178"/>
    </location>
</feature>
<feature type="transmembrane region" description="Helical" evidence="4">
    <location>
        <begin position="303"/>
        <end position="323"/>
    </location>
</feature>
<dbReference type="InterPro" id="IPR019734">
    <property type="entry name" value="TPR_rpt"/>
</dbReference>
<dbReference type="Pfam" id="PF13374">
    <property type="entry name" value="TPR_10"/>
    <property type="match status" value="1"/>
</dbReference>
<evidence type="ECO:0000256" key="3">
    <source>
        <dbReference type="PROSITE-ProRule" id="PRU00339"/>
    </source>
</evidence>
<dbReference type="STRING" id="1802689.A3F25_00280"/>
<feature type="repeat" description="TPR" evidence="3">
    <location>
        <begin position="506"/>
        <end position="539"/>
    </location>
</feature>
<name>A0A1F8G455_9BACT</name>
<evidence type="ECO:0000313" key="6">
    <source>
        <dbReference type="Proteomes" id="UP000177478"/>
    </source>
</evidence>
<feature type="transmembrane region" description="Helical" evidence="4">
    <location>
        <begin position="367"/>
        <end position="387"/>
    </location>
</feature>
<evidence type="ECO:0000256" key="1">
    <source>
        <dbReference type="ARBA" id="ARBA00022737"/>
    </source>
</evidence>
<proteinExistence type="predicted"/>
<feature type="transmembrane region" description="Helical" evidence="4">
    <location>
        <begin position="428"/>
        <end position="445"/>
    </location>
</feature>